<feature type="region of interest" description="Disordered" evidence="1">
    <location>
        <begin position="37"/>
        <end position="72"/>
    </location>
</feature>
<dbReference type="InParanoid" id="A0A1S0TE86"/>
<dbReference type="CTD" id="9953565"/>
<sequence>MPISGQISIEFGKLTIPHITCASCKSRGEYESIDVEIQDEKLPEKSADNKDESSAEGITRRKSYNDNKSNGYETTSAELLSLTAKEWMA</sequence>
<evidence type="ECO:0000256" key="1">
    <source>
        <dbReference type="SAM" id="MobiDB-lite"/>
    </source>
</evidence>
<name>A0A1S0TE86_LOALO</name>
<protein>
    <submittedName>
        <fullName evidence="2">Uncharacterized protein</fullName>
    </submittedName>
</protein>
<gene>
    <name evidence="2" type="ORF">LOAG_16069</name>
</gene>
<accession>A0A1S0TE86</accession>
<feature type="compositionally biased region" description="Basic and acidic residues" evidence="1">
    <location>
        <begin position="38"/>
        <end position="53"/>
    </location>
</feature>
<proteinExistence type="predicted"/>
<dbReference type="GeneID" id="9953565"/>
<dbReference type="RefSeq" id="XP_020300909.1">
    <property type="nucleotide sequence ID" value="XM_020448982.1"/>
</dbReference>
<dbReference type="AlphaFoldDB" id="A0A1S0TE86"/>
<evidence type="ECO:0000313" key="2">
    <source>
        <dbReference type="EMBL" id="EFO12464.2"/>
    </source>
</evidence>
<reference evidence="2" key="1">
    <citation type="submission" date="2012-04" db="EMBL/GenBank/DDBJ databases">
        <title>The Genome Sequence of Loa loa.</title>
        <authorList>
            <consortium name="The Broad Institute Genome Sequencing Platform"/>
            <consortium name="Broad Institute Genome Sequencing Center for Infectious Disease"/>
            <person name="Nutman T.B."/>
            <person name="Fink D.L."/>
            <person name="Russ C."/>
            <person name="Young S."/>
            <person name="Zeng Q."/>
            <person name="Gargeya S."/>
            <person name="Alvarado L."/>
            <person name="Berlin A."/>
            <person name="Chapman S.B."/>
            <person name="Chen Z."/>
            <person name="Freedman E."/>
            <person name="Gellesch M."/>
            <person name="Goldberg J."/>
            <person name="Griggs A."/>
            <person name="Gujja S."/>
            <person name="Heilman E.R."/>
            <person name="Heiman D."/>
            <person name="Howarth C."/>
            <person name="Mehta T."/>
            <person name="Neiman D."/>
            <person name="Pearson M."/>
            <person name="Roberts A."/>
            <person name="Saif S."/>
            <person name="Shea T."/>
            <person name="Shenoy N."/>
            <person name="Sisk P."/>
            <person name="Stolte C."/>
            <person name="Sykes S."/>
            <person name="White J."/>
            <person name="Yandava C."/>
            <person name="Haas B."/>
            <person name="Henn M.R."/>
            <person name="Nusbaum C."/>
            <person name="Birren B."/>
        </authorList>
    </citation>
    <scope>NUCLEOTIDE SEQUENCE [LARGE SCALE GENOMIC DNA]</scope>
</reference>
<dbReference type="EMBL" id="JH715922">
    <property type="protein sequence ID" value="EFO12464.2"/>
    <property type="molecule type" value="Genomic_DNA"/>
</dbReference>
<dbReference type="KEGG" id="loa:LOAG_16069"/>
<organism evidence="2">
    <name type="scientific">Loa loa</name>
    <name type="common">Eye worm</name>
    <name type="synonym">Filaria loa</name>
    <dbReference type="NCBI Taxonomy" id="7209"/>
    <lineage>
        <taxon>Eukaryota</taxon>
        <taxon>Metazoa</taxon>
        <taxon>Ecdysozoa</taxon>
        <taxon>Nematoda</taxon>
        <taxon>Chromadorea</taxon>
        <taxon>Rhabditida</taxon>
        <taxon>Spirurina</taxon>
        <taxon>Spiruromorpha</taxon>
        <taxon>Filarioidea</taxon>
        <taxon>Onchocercidae</taxon>
        <taxon>Loa</taxon>
    </lineage>
</organism>
<feature type="non-terminal residue" evidence="2">
    <location>
        <position position="89"/>
    </location>
</feature>